<organism evidence="2 3">
    <name type="scientific">Candidatus Curtissbacteria bacterium RIFOXYA1_FULL_41_14</name>
    <dbReference type="NCBI Taxonomy" id="1797737"/>
    <lineage>
        <taxon>Bacteria</taxon>
        <taxon>Candidatus Curtissiibacteriota</taxon>
    </lineage>
</organism>
<dbReference type="EMBL" id="MFCA01000029">
    <property type="protein sequence ID" value="OGE01164.1"/>
    <property type="molecule type" value="Genomic_DNA"/>
</dbReference>
<reference evidence="2 3" key="1">
    <citation type="journal article" date="2016" name="Nat. Commun.">
        <title>Thousands of microbial genomes shed light on interconnected biogeochemical processes in an aquifer system.</title>
        <authorList>
            <person name="Anantharaman K."/>
            <person name="Brown C.T."/>
            <person name="Hug L.A."/>
            <person name="Sharon I."/>
            <person name="Castelle C.J."/>
            <person name="Probst A.J."/>
            <person name="Thomas B.C."/>
            <person name="Singh A."/>
            <person name="Wilkins M.J."/>
            <person name="Karaoz U."/>
            <person name="Brodie E.L."/>
            <person name="Williams K.H."/>
            <person name="Hubbard S.S."/>
            <person name="Banfield J.F."/>
        </authorList>
    </citation>
    <scope>NUCLEOTIDE SEQUENCE [LARGE SCALE GENOMIC DNA]</scope>
</reference>
<gene>
    <name evidence="2" type="ORF">A2196_00435</name>
</gene>
<accession>A0A1F5HAG7</accession>
<feature type="transmembrane region" description="Helical" evidence="1">
    <location>
        <begin position="9"/>
        <end position="29"/>
    </location>
</feature>
<evidence type="ECO:0000313" key="3">
    <source>
        <dbReference type="Proteomes" id="UP000176751"/>
    </source>
</evidence>
<comment type="caution">
    <text evidence="2">The sequence shown here is derived from an EMBL/GenBank/DDBJ whole genome shotgun (WGS) entry which is preliminary data.</text>
</comment>
<proteinExistence type="predicted"/>
<dbReference type="AlphaFoldDB" id="A0A1F5HAG7"/>
<dbReference type="Proteomes" id="UP000176751">
    <property type="component" value="Unassembled WGS sequence"/>
</dbReference>
<keyword evidence="1" id="KW-0472">Membrane</keyword>
<keyword evidence="1" id="KW-0812">Transmembrane</keyword>
<evidence type="ECO:0000256" key="1">
    <source>
        <dbReference type="SAM" id="Phobius"/>
    </source>
</evidence>
<keyword evidence="1" id="KW-1133">Transmembrane helix</keyword>
<name>A0A1F5HAG7_9BACT</name>
<protein>
    <submittedName>
        <fullName evidence="2">Uncharacterized protein</fullName>
    </submittedName>
</protein>
<evidence type="ECO:0000313" key="2">
    <source>
        <dbReference type="EMBL" id="OGE01164.1"/>
    </source>
</evidence>
<sequence>MDQAKRNTYIIAAIGFIGILVAVYFLFIFQKGPGQIKPEEVSGEVRQLNEIDVAKRPYVTLTPTSDGAEILLSIENMTDFDQIEYELTYLADNPNIAGEKIQRGATGIDVNTKDPKYKKSILLGTASKGVRSPDTGITDGKLTIHMFKGETEYQSETGWGFEQIVASSATLKDQSGNFQMTSPTLGKNYFVIISDTVGVPANGQFDIKGVVLPVYGTFSVAPVFSKSAPLSIKLTQDVENPQLYSYNHTDSKWAKLDSNYDSASKTISATTDSFATYVVVSSK</sequence>
<dbReference type="STRING" id="1797737.A2196_00435"/>